<dbReference type="Pfam" id="PF01513">
    <property type="entry name" value="NAD_kinase"/>
    <property type="match status" value="1"/>
</dbReference>
<dbReference type="SUPFAM" id="SSF111331">
    <property type="entry name" value="NAD kinase/diacylglycerol kinase-like"/>
    <property type="match status" value="1"/>
</dbReference>
<sequence length="658" mass="71516">MPGSFHPALGHPADLPPLPLRQERCNFSDAVNNPSPANSGRPKNCNVALDLFLSPPDNGDPSVVIPSASVTPTSLTAPPSASTTTTPTRNDAPVAEPQPALPAVGASASPDFDFLQRSSGAVPSRSVPAGGHGHRRNALSIESVPRQTIMKALASVARNNKPQALSLTDMLSATGAPNGGDNRPASSSSQQLCDALNGLAQAQNARSNTTVTPTTGFPSLQSPCFYHNRFDDAVDIDKVLEEIKNDEWMSHSRLVQTATGVREVSKQLQRRPIKRAVKNVMIVTKARDNQLVLLTRELTLWLLRTPRYGSDLGVNVYVDAKLRHSKRFNAPGITDENPRFHDMLKYWTPDLCWIQPEKFDLVLTLGGDGTVLFTSWLFQRIVPPVLSFSLGSLGFLTSFEFERYKDHLNRVMGEDGMRVNLRMRFTCTVYRDGPTGHEMEEGEQFEVLNELVIDRGPSPYVSNLELYGDNELLTVVQADGCIFSTPTGSTAYSLSAGGSLVHPDIPAILLTPICPHTLSFRPMVLSDTMLLRVSVPRNSRATAYCAFDGKGRIELKQGDHVTITASQYPFPTVVRTDTEWFDSVSRTLRWNVRAATQKAFDLGAVNGSNGGNGGSAAASDGSEDGDGWDLDTDSAYYTSEESSIAASPLRRQMSMLGL</sequence>
<keyword evidence="2" id="KW-0808">Transferase</keyword>
<dbReference type="FunFam" id="2.60.200.30:FF:000005">
    <property type="entry name" value="NAD+ kinase Utr1"/>
    <property type="match status" value="1"/>
</dbReference>
<keyword evidence="4" id="KW-0521">NADP</keyword>
<organism evidence="7 8">
    <name type="scientific">Chaetomium strumarium</name>
    <dbReference type="NCBI Taxonomy" id="1170767"/>
    <lineage>
        <taxon>Eukaryota</taxon>
        <taxon>Fungi</taxon>
        <taxon>Dikarya</taxon>
        <taxon>Ascomycota</taxon>
        <taxon>Pezizomycotina</taxon>
        <taxon>Sordariomycetes</taxon>
        <taxon>Sordariomycetidae</taxon>
        <taxon>Sordariales</taxon>
        <taxon>Chaetomiaceae</taxon>
        <taxon>Chaetomium</taxon>
    </lineage>
</organism>
<name>A0AAJ0H0F1_9PEZI</name>
<evidence type="ECO:0000313" key="7">
    <source>
        <dbReference type="EMBL" id="KAK3309538.1"/>
    </source>
</evidence>
<dbReference type="InterPro" id="IPR017437">
    <property type="entry name" value="ATP-NAD_kinase_PpnK-typ_C"/>
</dbReference>
<feature type="region of interest" description="Disordered" evidence="6">
    <location>
        <begin position="171"/>
        <end position="190"/>
    </location>
</feature>
<dbReference type="PANTHER" id="PTHR20275:SF0">
    <property type="entry name" value="NAD KINASE"/>
    <property type="match status" value="1"/>
</dbReference>
<evidence type="ECO:0000256" key="6">
    <source>
        <dbReference type="SAM" id="MobiDB-lite"/>
    </source>
</evidence>
<accession>A0AAJ0H0F1</accession>
<feature type="region of interest" description="Disordered" evidence="6">
    <location>
        <begin position="63"/>
        <end position="96"/>
    </location>
</feature>
<reference evidence="7" key="2">
    <citation type="submission" date="2023-06" db="EMBL/GenBank/DDBJ databases">
        <authorList>
            <consortium name="Lawrence Berkeley National Laboratory"/>
            <person name="Mondo S.J."/>
            <person name="Hensen N."/>
            <person name="Bonometti L."/>
            <person name="Westerberg I."/>
            <person name="Brannstrom I.O."/>
            <person name="Guillou S."/>
            <person name="Cros-Aarteil S."/>
            <person name="Calhoun S."/>
            <person name="Haridas S."/>
            <person name="Kuo A."/>
            <person name="Pangilinan J."/>
            <person name="Riley R."/>
            <person name="Labutti K."/>
            <person name="Andreopoulos B."/>
            <person name="Lipzen A."/>
            <person name="Chen C."/>
            <person name="Yanf M."/>
            <person name="Daum C."/>
            <person name="Ng V."/>
            <person name="Clum A."/>
            <person name="Steindorff A."/>
            <person name="Ohm R."/>
            <person name="Martin F."/>
            <person name="Silar P."/>
            <person name="Natvig D."/>
            <person name="Lalanne C."/>
            <person name="Gautier V."/>
            <person name="Ament-Velasquez S.L."/>
            <person name="Kruys A."/>
            <person name="Hutchinson M.I."/>
            <person name="Powell A.J."/>
            <person name="Barry K."/>
            <person name="Miller A.N."/>
            <person name="Grigoriev I.V."/>
            <person name="Debuchy R."/>
            <person name="Gladieux P."/>
            <person name="Thoren M.H."/>
            <person name="Johannesson H."/>
        </authorList>
    </citation>
    <scope>NUCLEOTIDE SEQUENCE</scope>
    <source>
        <strain evidence="7">CBS 333.67</strain>
    </source>
</reference>
<dbReference type="FunFam" id="3.40.50.10330:FF:000025">
    <property type="entry name" value="NAD+ kinase Utr1"/>
    <property type="match status" value="1"/>
</dbReference>
<evidence type="ECO:0000256" key="2">
    <source>
        <dbReference type="ARBA" id="ARBA00022679"/>
    </source>
</evidence>
<dbReference type="GeneID" id="87889303"/>
<evidence type="ECO:0000256" key="5">
    <source>
        <dbReference type="ARBA" id="ARBA00023027"/>
    </source>
</evidence>
<dbReference type="Gene3D" id="2.60.200.30">
    <property type="entry name" value="Probable inorganic polyphosphate/atp-NAD kinase, domain 2"/>
    <property type="match status" value="1"/>
</dbReference>
<feature type="region of interest" description="Disordered" evidence="6">
    <location>
        <begin position="604"/>
        <end position="632"/>
    </location>
</feature>
<dbReference type="Proteomes" id="UP001273166">
    <property type="component" value="Unassembled WGS sequence"/>
</dbReference>
<feature type="compositionally biased region" description="Acidic residues" evidence="6">
    <location>
        <begin position="621"/>
        <end position="632"/>
    </location>
</feature>
<gene>
    <name evidence="7" type="ORF">B0T15DRAFT_5586</name>
</gene>
<feature type="region of interest" description="Disordered" evidence="6">
    <location>
        <begin position="1"/>
        <end position="21"/>
    </location>
</feature>
<dbReference type="Pfam" id="PF20143">
    <property type="entry name" value="NAD_kinase_C"/>
    <property type="match status" value="1"/>
</dbReference>
<dbReference type="AlphaFoldDB" id="A0AAJ0H0F1"/>
<keyword evidence="5" id="KW-0520">NAD</keyword>
<dbReference type="GO" id="GO:0003951">
    <property type="term" value="F:NAD+ kinase activity"/>
    <property type="evidence" value="ECO:0007669"/>
    <property type="project" value="InterPro"/>
</dbReference>
<evidence type="ECO:0000256" key="1">
    <source>
        <dbReference type="ARBA" id="ARBA00010995"/>
    </source>
</evidence>
<dbReference type="PANTHER" id="PTHR20275">
    <property type="entry name" value="NAD KINASE"/>
    <property type="match status" value="1"/>
</dbReference>
<comment type="caution">
    <text evidence="7">The sequence shown here is derived from an EMBL/GenBank/DDBJ whole genome shotgun (WGS) entry which is preliminary data.</text>
</comment>
<keyword evidence="8" id="KW-1185">Reference proteome</keyword>
<reference evidence="7" key="1">
    <citation type="journal article" date="2023" name="Mol. Phylogenet. Evol.">
        <title>Genome-scale phylogeny and comparative genomics of the fungal order Sordariales.</title>
        <authorList>
            <person name="Hensen N."/>
            <person name="Bonometti L."/>
            <person name="Westerberg I."/>
            <person name="Brannstrom I.O."/>
            <person name="Guillou S."/>
            <person name="Cros-Aarteil S."/>
            <person name="Calhoun S."/>
            <person name="Haridas S."/>
            <person name="Kuo A."/>
            <person name="Mondo S."/>
            <person name="Pangilinan J."/>
            <person name="Riley R."/>
            <person name="LaButti K."/>
            <person name="Andreopoulos B."/>
            <person name="Lipzen A."/>
            <person name="Chen C."/>
            <person name="Yan M."/>
            <person name="Daum C."/>
            <person name="Ng V."/>
            <person name="Clum A."/>
            <person name="Steindorff A."/>
            <person name="Ohm R.A."/>
            <person name="Martin F."/>
            <person name="Silar P."/>
            <person name="Natvig D.O."/>
            <person name="Lalanne C."/>
            <person name="Gautier V."/>
            <person name="Ament-Velasquez S.L."/>
            <person name="Kruys A."/>
            <person name="Hutchinson M.I."/>
            <person name="Powell A.J."/>
            <person name="Barry K."/>
            <person name="Miller A.N."/>
            <person name="Grigoriev I.V."/>
            <person name="Debuchy R."/>
            <person name="Gladieux P."/>
            <person name="Hiltunen Thoren M."/>
            <person name="Johannesson H."/>
        </authorList>
    </citation>
    <scope>NUCLEOTIDE SEQUENCE</scope>
    <source>
        <strain evidence="7">CBS 333.67</strain>
    </source>
</reference>
<evidence type="ECO:0000256" key="4">
    <source>
        <dbReference type="ARBA" id="ARBA00022857"/>
    </source>
</evidence>
<dbReference type="InterPro" id="IPR017438">
    <property type="entry name" value="ATP-NAD_kinase_N"/>
</dbReference>
<evidence type="ECO:0000256" key="3">
    <source>
        <dbReference type="ARBA" id="ARBA00022777"/>
    </source>
</evidence>
<proteinExistence type="inferred from homology"/>
<dbReference type="Gene3D" id="3.40.50.10330">
    <property type="entry name" value="Probable inorganic polyphosphate/atp-NAD kinase, domain 1"/>
    <property type="match status" value="1"/>
</dbReference>
<dbReference type="InterPro" id="IPR016064">
    <property type="entry name" value="NAD/diacylglycerol_kinase_sf"/>
</dbReference>
<dbReference type="HAMAP" id="MF_00361">
    <property type="entry name" value="NAD_kinase"/>
    <property type="match status" value="1"/>
</dbReference>
<comment type="similarity">
    <text evidence="1">Belongs to the NAD kinase family.</text>
</comment>
<dbReference type="InterPro" id="IPR002504">
    <property type="entry name" value="NADK"/>
</dbReference>
<feature type="compositionally biased region" description="Low complexity" evidence="6">
    <location>
        <begin position="66"/>
        <end position="88"/>
    </location>
</feature>
<protein>
    <submittedName>
        <fullName evidence="7">ATP-NAD kinase-like domain-containing protein</fullName>
    </submittedName>
</protein>
<dbReference type="GO" id="GO:0006741">
    <property type="term" value="P:NADP+ biosynthetic process"/>
    <property type="evidence" value="ECO:0007669"/>
    <property type="project" value="InterPro"/>
</dbReference>
<dbReference type="RefSeq" id="XP_062725318.1">
    <property type="nucleotide sequence ID" value="XM_062870474.1"/>
</dbReference>
<evidence type="ECO:0000313" key="8">
    <source>
        <dbReference type="Proteomes" id="UP001273166"/>
    </source>
</evidence>
<keyword evidence="3 7" id="KW-0418">Kinase</keyword>
<dbReference type="GO" id="GO:0019674">
    <property type="term" value="P:NAD+ metabolic process"/>
    <property type="evidence" value="ECO:0007669"/>
    <property type="project" value="InterPro"/>
</dbReference>
<dbReference type="EMBL" id="JAUDZG010000001">
    <property type="protein sequence ID" value="KAK3309538.1"/>
    <property type="molecule type" value="Genomic_DNA"/>
</dbReference>